<dbReference type="GO" id="GO:1901678">
    <property type="term" value="P:iron coordination entity transport"/>
    <property type="evidence" value="ECO:0007669"/>
    <property type="project" value="UniProtKB-ARBA"/>
</dbReference>
<keyword evidence="3" id="KW-0813">Transport</keyword>
<dbReference type="EMBL" id="CP048286">
    <property type="protein sequence ID" value="QHW32074.1"/>
    <property type="molecule type" value="Genomic_DNA"/>
</dbReference>
<dbReference type="CDD" id="cd01138">
    <property type="entry name" value="FeuA"/>
    <property type="match status" value="1"/>
</dbReference>
<sequence length="333" mass="35828">MKRTLLIPVILAMAVVLGACVNKATNNAANNTAANTATNGAANGATSNGAAAQNDNAASEEASGTITYASETGDVQVPANPQRIVALTNAPNVISLGGKLVGVDEWTNKNPLFTDKLAGVQVVSDSDLEKIVELDPDLIIGSPDSKNLAKLKEIAPTVVYTWGKLDYLNQQLEIGKLLNKEKEAQAWMDDFKQRANAIGKEVKAKIGENATVSVFETDSRSFYVFGDAWARGTEVLYQTMGLKMPEKVKADTLSEGYHTLSSEVLSQYAGDWIVLSRSTAADNSFMNTDSWKNIPAVKNNHVIVIDTEASTYSDPTTLEYLLNIFKEAFLGSK</sequence>
<proteinExistence type="inferred from homology"/>
<dbReference type="AlphaFoldDB" id="A0A6C0P0R3"/>
<feature type="domain" description="Fe/B12 periplasmic-binding" evidence="6">
    <location>
        <begin position="83"/>
        <end position="333"/>
    </location>
</feature>
<dbReference type="PROSITE" id="PS50983">
    <property type="entry name" value="FE_B12_PBP"/>
    <property type="match status" value="1"/>
</dbReference>
<dbReference type="PANTHER" id="PTHR30532">
    <property type="entry name" value="IRON III DICITRATE-BINDING PERIPLASMIC PROTEIN"/>
    <property type="match status" value="1"/>
</dbReference>
<dbReference type="RefSeq" id="WP_162640878.1">
    <property type="nucleotide sequence ID" value="NZ_CP048286.1"/>
</dbReference>
<dbReference type="Gene3D" id="3.40.50.1980">
    <property type="entry name" value="Nitrogenase molybdenum iron protein domain"/>
    <property type="match status" value="2"/>
</dbReference>
<dbReference type="Pfam" id="PF01497">
    <property type="entry name" value="Peripla_BP_2"/>
    <property type="match status" value="1"/>
</dbReference>
<keyword evidence="8" id="KW-1185">Reference proteome</keyword>
<keyword evidence="4 5" id="KW-0732">Signal</keyword>
<evidence type="ECO:0000256" key="1">
    <source>
        <dbReference type="ARBA" id="ARBA00004196"/>
    </source>
</evidence>
<evidence type="ECO:0000313" key="8">
    <source>
        <dbReference type="Proteomes" id="UP000479114"/>
    </source>
</evidence>
<dbReference type="KEGG" id="prz:GZH47_15485"/>
<evidence type="ECO:0000259" key="6">
    <source>
        <dbReference type="PROSITE" id="PS50983"/>
    </source>
</evidence>
<dbReference type="GO" id="GO:0030288">
    <property type="term" value="C:outer membrane-bounded periplasmic space"/>
    <property type="evidence" value="ECO:0007669"/>
    <property type="project" value="TreeGrafter"/>
</dbReference>
<reference evidence="7 8" key="1">
    <citation type="submission" date="2020-02" db="EMBL/GenBank/DDBJ databases">
        <title>Paenibacillus sp. nov., isolated from rhizosphere soil of tomato.</title>
        <authorList>
            <person name="Weon H.-Y."/>
            <person name="Lee S.A."/>
        </authorList>
    </citation>
    <scope>NUCLEOTIDE SEQUENCE [LARGE SCALE GENOMIC DNA]</scope>
    <source>
        <strain evidence="7 8">14171R-81</strain>
    </source>
</reference>
<gene>
    <name evidence="7" type="ORF">GZH47_15485</name>
</gene>
<evidence type="ECO:0000256" key="5">
    <source>
        <dbReference type="SAM" id="SignalP"/>
    </source>
</evidence>
<dbReference type="SUPFAM" id="SSF53807">
    <property type="entry name" value="Helical backbone' metal receptor"/>
    <property type="match status" value="1"/>
</dbReference>
<feature type="signal peptide" evidence="5">
    <location>
        <begin position="1"/>
        <end position="24"/>
    </location>
</feature>
<dbReference type="Proteomes" id="UP000479114">
    <property type="component" value="Chromosome"/>
</dbReference>
<dbReference type="PANTHER" id="PTHR30532:SF26">
    <property type="entry name" value="IRON(3+)-HYDROXAMATE-BINDING PROTEIN FHUD"/>
    <property type="match status" value="1"/>
</dbReference>
<evidence type="ECO:0000256" key="2">
    <source>
        <dbReference type="ARBA" id="ARBA00008814"/>
    </source>
</evidence>
<evidence type="ECO:0000256" key="3">
    <source>
        <dbReference type="ARBA" id="ARBA00022448"/>
    </source>
</evidence>
<evidence type="ECO:0000313" key="7">
    <source>
        <dbReference type="EMBL" id="QHW32074.1"/>
    </source>
</evidence>
<name>A0A6C0P0R3_9BACL</name>
<dbReference type="InterPro" id="IPR002491">
    <property type="entry name" value="ABC_transptr_periplasmic_BD"/>
</dbReference>
<accession>A0A6C0P0R3</accession>
<evidence type="ECO:0000256" key="4">
    <source>
        <dbReference type="ARBA" id="ARBA00022729"/>
    </source>
</evidence>
<comment type="similarity">
    <text evidence="2">Belongs to the bacterial solute-binding protein 8 family.</text>
</comment>
<comment type="subcellular location">
    <subcellularLocation>
        <location evidence="1">Cell envelope</location>
    </subcellularLocation>
</comment>
<dbReference type="PROSITE" id="PS51257">
    <property type="entry name" value="PROKAR_LIPOPROTEIN"/>
    <property type="match status" value="1"/>
</dbReference>
<protein>
    <submittedName>
        <fullName evidence="7">Iron-hydroxamate ABC transporter substrate-binding protein</fullName>
    </submittedName>
</protein>
<feature type="chain" id="PRO_5038971367" evidence="5">
    <location>
        <begin position="25"/>
        <end position="333"/>
    </location>
</feature>
<organism evidence="7 8">
    <name type="scientific">Paenibacillus rhizovicinus</name>
    <dbReference type="NCBI Taxonomy" id="2704463"/>
    <lineage>
        <taxon>Bacteria</taxon>
        <taxon>Bacillati</taxon>
        <taxon>Bacillota</taxon>
        <taxon>Bacilli</taxon>
        <taxon>Bacillales</taxon>
        <taxon>Paenibacillaceae</taxon>
        <taxon>Paenibacillus</taxon>
    </lineage>
</organism>
<dbReference type="InterPro" id="IPR051313">
    <property type="entry name" value="Bact_iron-sidero_bind"/>
</dbReference>